<name>A0A195FS65_9HYME</name>
<dbReference type="Proteomes" id="UP000078541">
    <property type="component" value="Unassembled WGS sequence"/>
</dbReference>
<protein>
    <submittedName>
        <fullName evidence="1">Uncharacterized protein</fullName>
    </submittedName>
</protein>
<sequence length="51" mass="5532">MANGYFGPDLSMHRHGGQHATSCLSNRGYTGHCEKRLTVGVKLLNEGTMVV</sequence>
<organism evidence="1 2">
    <name type="scientific">Trachymyrmex septentrionalis</name>
    <dbReference type="NCBI Taxonomy" id="34720"/>
    <lineage>
        <taxon>Eukaryota</taxon>
        <taxon>Metazoa</taxon>
        <taxon>Ecdysozoa</taxon>
        <taxon>Arthropoda</taxon>
        <taxon>Hexapoda</taxon>
        <taxon>Insecta</taxon>
        <taxon>Pterygota</taxon>
        <taxon>Neoptera</taxon>
        <taxon>Endopterygota</taxon>
        <taxon>Hymenoptera</taxon>
        <taxon>Apocrita</taxon>
        <taxon>Aculeata</taxon>
        <taxon>Formicoidea</taxon>
        <taxon>Formicidae</taxon>
        <taxon>Myrmicinae</taxon>
        <taxon>Trachymyrmex</taxon>
    </lineage>
</organism>
<proteinExistence type="predicted"/>
<reference evidence="1 2" key="1">
    <citation type="submission" date="2016-03" db="EMBL/GenBank/DDBJ databases">
        <title>Trachymyrmex septentrionalis WGS genome.</title>
        <authorList>
            <person name="Nygaard S."/>
            <person name="Hu H."/>
            <person name="Boomsma J."/>
            <person name="Zhang G."/>
        </authorList>
    </citation>
    <scope>NUCLEOTIDE SEQUENCE [LARGE SCALE GENOMIC DNA]</scope>
    <source>
        <strain evidence="1">Tsep2-gDNA-1</strain>
        <tissue evidence="1">Whole body</tissue>
    </source>
</reference>
<gene>
    <name evidence="1" type="ORF">ALC56_02251</name>
</gene>
<keyword evidence="2" id="KW-1185">Reference proteome</keyword>
<evidence type="ECO:0000313" key="1">
    <source>
        <dbReference type="EMBL" id="KYN43303.1"/>
    </source>
</evidence>
<dbReference type="EMBL" id="KQ981281">
    <property type="protein sequence ID" value="KYN43303.1"/>
    <property type="molecule type" value="Genomic_DNA"/>
</dbReference>
<accession>A0A195FS65</accession>
<dbReference type="AlphaFoldDB" id="A0A195FS65"/>
<evidence type="ECO:0000313" key="2">
    <source>
        <dbReference type="Proteomes" id="UP000078541"/>
    </source>
</evidence>